<reference evidence="2 3" key="1">
    <citation type="journal article" date="2017" name="Genome Announc.">
        <title>Genome sequence of the saprophytic ascomycete Epicoccum nigrum ICMP 19927 strain isolated from New Zealand.</title>
        <authorList>
            <person name="Fokin M."/>
            <person name="Fleetwood D."/>
            <person name="Weir B.S."/>
            <person name="Villas-Boas S.G."/>
        </authorList>
    </citation>
    <scope>NUCLEOTIDE SEQUENCE [LARGE SCALE GENOMIC DNA]</scope>
    <source>
        <strain evidence="2 3">ICMP 19927</strain>
    </source>
</reference>
<accession>A0A1Y2LLP7</accession>
<dbReference type="AlphaFoldDB" id="A0A1Y2LLP7"/>
<dbReference type="InterPro" id="IPR010730">
    <property type="entry name" value="HET"/>
</dbReference>
<dbReference type="PANTHER" id="PTHR24148">
    <property type="entry name" value="ANKYRIN REPEAT DOMAIN-CONTAINING PROTEIN 39 HOMOLOG-RELATED"/>
    <property type="match status" value="1"/>
</dbReference>
<dbReference type="Proteomes" id="UP000193240">
    <property type="component" value="Unassembled WGS sequence"/>
</dbReference>
<dbReference type="OMA" id="CIPLRIW"/>
<evidence type="ECO:0000259" key="1">
    <source>
        <dbReference type="Pfam" id="PF06985"/>
    </source>
</evidence>
<dbReference type="Pfam" id="PF06985">
    <property type="entry name" value="HET"/>
    <property type="match status" value="1"/>
</dbReference>
<sequence>MTEVHNLNPKIPLCTAAYEPLGNELFQLILTKENKAEIFEHGLTKLRKNQHEASDVLEILEKWDPLTRSLFTLRSPSTILDTPFRLVYPMTDKSSFDETGFYVRQYMAVSYCWRSKDFLPVGYERHDGWPVSKPFVDAMIGEKNHPRVGIWMDQLCINQDSAEDKRSSVAAMDVIYRSCIRLLVLLEDVFLDEAEIALHSKYDLPRAQYDPAWRPPAHEEPVIASFYRKVASARWWERAWCFHEFNTNEPWTDKRQCNEIHNATFIMNGPNGSTVKIKWWTLHFIMCLASHEERIQEIFIPVDHGDREPGFRGSIMARHNAVSTKGCMLLEDRLSIMVNLSGLALAYQGQTRQSAEEVMYISAVLAMAAGEAYPLTMFGGPIIPAMRESWFQRHLLNDVTIPKFRLRDLKGVHRVSMQNIELDMIFLLPPAAWRGVEDEDLDPTYRIFPKTIATTLPATHGPTSEVLTTVRRPDEDLDKPRRKFLAGCLMNGPDFTARLWTQLRTDVIGPNYNQGLFKELAPNPSLLPAAIELLRQLFPVTTLLTIPASSEFNIEDAQLFLTWLTDPRSLYYIGVFTYQIQRGLGGQGAFTTGAQVNAHFTDGPSDELVAAVPIDLFDMSCIPLRIWLLRPCKGKGATSQWRLVGKALLLGEPDLRMEARKSKGRDDAAVEFRRVIVGG</sequence>
<dbReference type="InParanoid" id="A0A1Y2LLP7"/>
<proteinExistence type="predicted"/>
<gene>
    <name evidence="2" type="ORF">B5807_11645</name>
</gene>
<dbReference type="InterPro" id="IPR052895">
    <property type="entry name" value="HetReg/Transcr_Mod"/>
</dbReference>
<protein>
    <recommendedName>
        <fullName evidence="1">Heterokaryon incompatibility domain-containing protein</fullName>
    </recommendedName>
</protein>
<dbReference type="PANTHER" id="PTHR24148:SF73">
    <property type="entry name" value="HET DOMAIN PROTEIN (AFU_ORTHOLOGUE AFUA_8G01020)"/>
    <property type="match status" value="1"/>
</dbReference>
<evidence type="ECO:0000313" key="2">
    <source>
        <dbReference type="EMBL" id="OSS43808.1"/>
    </source>
</evidence>
<evidence type="ECO:0000313" key="3">
    <source>
        <dbReference type="Proteomes" id="UP000193240"/>
    </source>
</evidence>
<feature type="domain" description="Heterokaryon incompatibility" evidence="1">
    <location>
        <begin position="106"/>
        <end position="244"/>
    </location>
</feature>
<organism evidence="2 3">
    <name type="scientific">Epicoccum nigrum</name>
    <name type="common">Soil fungus</name>
    <name type="synonym">Epicoccum purpurascens</name>
    <dbReference type="NCBI Taxonomy" id="105696"/>
    <lineage>
        <taxon>Eukaryota</taxon>
        <taxon>Fungi</taxon>
        <taxon>Dikarya</taxon>
        <taxon>Ascomycota</taxon>
        <taxon>Pezizomycotina</taxon>
        <taxon>Dothideomycetes</taxon>
        <taxon>Pleosporomycetidae</taxon>
        <taxon>Pleosporales</taxon>
        <taxon>Pleosporineae</taxon>
        <taxon>Didymellaceae</taxon>
        <taxon>Epicoccum</taxon>
    </lineage>
</organism>
<name>A0A1Y2LLP7_EPING</name>
<dbReference type="EMBL" id="KZ107861">
    <property type="protein sequence ID" value="OSS43808.1"/>
    <property type="molecule type" value="Genomic_DNA"/>
</dbReference>
<keyword evidence="3" id="KW-1185">Reference proteome</keyword>
<dbReference type="STRING" id="105696.A0A1Y2LLP7"/>